<gene>
    <name evidence="1" type="ORF">K05K4_50020</name>
</gene>
<keyword evidence="1" id="KW-0614">Plasmid</keyword>
<accession>A0A1W6TLB9</accession>
<geneLocation type="plasmid" evidence="1">
    <name>pL289</name>
</geneLocation>
<protein>
    <submittedName>
        <fullName evidence="1">Uncharacterized protein</fullName>
    </submittedName>
</protein>
<dbReference type="AlphaFoldDB" id="A0A1W6TLB9"/>
<reference evidence="1" key="1">
    <citation type="submission" date="2016-10" db="EMBL/GenBank/DDBJ databases">
        <title>The High Quality Genome of Vibrio alginolyticus K01M1.</title>
        <authorList>
            <person name="Wendling C."/>
            <person name="Chibani C.M."/>
            <person name="Hertel R."/>
            <person name="Sproer C."/>
            <person name="Bunk B."/>
            <person name="Overmann J."/>
            <person name="Roth O."/>
            <person name="Liesegang H."/>
        </authorList>
    </citation>
    <scope>NUCLEOTIDE SEQUENCE</scope>
    <source>
        <strain evidence="1">K05K4</strain>
        <plasmid evidence="1">pL289</plasmid>
    </source>
</reference>
<name>A0A1W6TLB9_VIBAL</name>
<dbReference type="RefSeq" id="WP_025767396.1">
    <property type="nucleotide sequence ID" value="NZ_CP017893.1"/>
</dbReference>
<sequence>MSYTELKKLSSLEYVDDSLARGLVQRFTRNILEHTSRSPNIHRDNKANALINELIQGAVPPKRYDRHFKKLMKELGYRHYLLPMLSPKFRVRPLGVVASLGISEDIHGEEYVVVELLGVAYKKGKYGLVDLGSSFKIHISSSHVLERWLTRQQNGHIYQSIEKFISSICCCWLNILLHHTKPLELLMPHHNAIALANEGMLLGEFVTEEKKTIFKANTYISPKLVRDFNTENCLNKDVPLGIQLTNINSHT</sequence>
<organism evidence="1">
    <name type="scientific">Vibrio alginolyticus</name>
    <dbReference type="NCBI Taxonomy" id="663"/>
    <lineage>
        <taxon>Bacteria</taxon>
        <taxon>Pseudomonadati</taxon>
        <taxon>Pseudomonadota</taxon>
        <taxon>Gammaproteobacteria</taxon>
        <taxon>Vibrionales</taxon>
        <taxon>Vibrionaceae</taxon>
        <taxon>Vibrio</taxon>
    </lineage>
</organism>
<proteinExistence type="predicted"/>
<dbReference type="EMBL" id="CP017904">
    <property type="protein sequence ID" value="ARP21711.1"/>
    <property type="molecule type" value="Genomic_DNA"/>
</dbReference>
<evidence type="ECO:0000313" key="1">
    <source>
        <dbReference type="EMBL" id="ARP21711.1"/>
    </source>
</evidence>